<dbReference type="AlphaFoldDB" id="A0A2Z7BBK7"/>
<dbReference type="Proteomes" id="UP000250235">
    <property type="component" value="Unassembled WGS sequence"/>
</dbReference>
<protein>
    <submittedName>
        <fullName evidence="2">Uncharacterized protein</fullName>
    </submittedName>
</protein>
<proteinExistence type="predicted"/>
<organism evidence="2 3">
    <name type="scientific">Dorcoceras hygrometricum</name>
    <dbReference type="NCBI Taxonomy" id="472368"/>
    <lineage>
        <taxon>Eukaryota</taxon>
        <taxon>Viridiplantae</taxon>
        <taxon>Streptophyta</taxon>
        <taxon>Embryophyta</taxon>
        <taxon>Tracheophyta</taxon>
        <taxon>Spermatophyta</taxon>
        <taxon>Magnoliopsida</taxon>
        <taxon>eudicotyledons</taxon>
        <taxon>Gunneridae</taxon>
        <taxon>Pentapetalae</taxon>
        <taxon>asterids</taxon>
        <taxon>lamiids</taxon>
        <taxon>Lamiales</taxon>
        <taxon>Gesneriaceae</taxon>
        <taxon>Didymocarpoideae</taxon>
        <taxon>Trichosporeae</taxon>
        <taxon>Loxocarpinae</taxon>
        <taxon>Dorcoceras</taxon>
    </lineage>
</organism>
<keyword evidence="3" id="KW-1185">Reference proteome</keyword>
<gene>
    <name evidence="2" type="ORF">F511_05501</name>
</gene>
<evidence type="ECO:0000313" key="2">
    <source>
        <dbReference type="EMBL" id="KZV31397.1"/>
    </source>
</evidence>
<reference evidence="2 3" key="1">
    <citation type="journal article" date="2015" name="Proc. Natl. Acad. Sci. U.S.A.">
        <title>The resurrection genome of Boea hygrometrica: A blueprint for survival of dehydration.</title>
        <authorList>
            <person name="Xiao L."/>
            <person name="Yang G."/>
            <person name="Zhang L."/>
            <person name="Yang X."/>
            <person name="Zhao S."/>
            <person name="Ji Z."/>
            <person name="Zhou Q."/>
            <person name="Hu M."/>
            <person name="Wang Y."/>
            <person name="Chen M."/>
            <person name="Xu Y."/>
            <person name="Jin H."/>
            <person name="Xiao X."/>
            <person name="Hu G."/>
            <person name="Bao F."/>
            <person name="Hu Y."/>
            <person name="Wan P."/>
            <person name="Li L."/>
            <person name="Deng X."/>
            <person name="Kuang T."/>
            <person name="Xiang C."/>
            <person name="Zhu J.K."/>
            <person name="Oliver M.J."/>
            <person name="He Y."/>
        </authorList>
    </citation>
    <scope>NUCLEOTIDE SEQUENCE [LARGE SCALE GENOMIC DNA]</scope>
    <source>
        <strain evidence="3">cv. XS01</strain>
    </source>
</reference>
<sequence length="94" mass="10889">MYDYEVLLSGEWRRLDLTPNDVPVASYSGSSRRLQRVATSRQRIQSRATVYPVANYSAIAYPVDMESRRRKSRRSEELQPGAKNPVVKENRRSD</sequence>
<name>A0A2Z7BBK7_9LAMI</name>
<dbReference type="EMBL" id="KV007509">
    <property type="protein sequence ID" value="KZV31397.1"/>
    <property type="molecule type" value="Genomic_DNA"/>
</dbReference>
<accession>A0A2Z7BBK7</accession>
<evidence type="ECO:0000313" key="3">
    <source>
        <dbReference type="Proteomes" id="UP000250235"/>
    </source>
</evidence>
<evidence type="ECO:0000256" key="1">
    <source>
        <dbReference type="SAM" id="MobiDB-lite"/>
    </source>
</evidence>
<feature type="region of interest" description="Disordered" evidence="1">
    <location>
        <begin position="66"/>
        <end position="94"/>
    </location>
</feature>